<dbReference type="AlphaFoldDB" id="A0AA39DPU8"/>
<sequence>MLNIIIANGLKGYIDVQTSESQVHTIETSQPLDGSHCWLEFGARDLNLFESCVSNSLDLHHSKKKLTDLTMINYLDRLKIIFDKFVAIGEPLSYRYKIIHTFRGLKPEYNAIVFAVSARPDRPRRRYTTFS</sequence>
<dbReference type="Proteomes" id="UP001168098">
    <property type="component" value="Unassembled WGS sequence"/>
</dbReference>
<evidence type="ECO:0000313" key="2">
    <source>
        <dbReference type="Proteomes" id="UP001168098"/>
    </source>
</evidence>
<proteinExistence type="predicted"/>
<reference evidence="1 2" key="1">
    <citation type="journal article" date="2023" name="BMC Biotechnol.">
        <title>Vitis rotundifolia cv Carlos genome sequencing.</title>
        <authorList>
            <person name="Huff M."/>
            <person name="Hulse-Kemp A."/>
            <person name="Scheffler B."/>
            <person name="Youngblood R."/>
            <person name="Simpson S."/>
            <person name="Babiker E."/>
            <person name="Staton M."/>
        </authorList>
    </citation>
    <scope>NUCLEOTIDE SEQUENCE [LARGE SCALE GENOMIC DNA]</scope>
    <source>
        <tissue evidence="1">Leaf</tissue>
    </source>
</reference>
<dbReference type="EMBL" id="JARBHA010000010">
    <property type="protein sequence ID" value="KAJ9691330.1"/>
    <property type="molecule type" value="Genomic_DNA"/>
</dbReference>
<organism evidence="1 2">
    <name type="scientific">Vitis rotundifolia</name>
    <name type="common">Muscadine grape</name>
    <dbReference type="NCBI Taxonomy" id="103349"/>
    <lineage>
        <taxon>Eukaryota</taxon>
        <taxon>Viridiplantae</taxon>
        <taxon>Streptophyta</taxon>
        <taxon>Embryophyta</taxon>
        <taxon>Tracheophyta</taxon>
        <taxon>Spermatophyta</taxon>
        <taxon>Magnoliopsida</taxon>
        <taxon>eudicotyledons</taxon>
        <taxon>Gunneridae</taxon>
        <taxon>Pentapetalae</taxon>
        <taxon>rosids</taxon>
        <taxon>Vitales</taxon>
        <taxon>Vitaceae</taxon>
        <taxon>Viteae</taxon>
        <taxon>Vitis</taxon>
    </lineage>
</organism>
<protein>
    <submittedName>
        <fullName evidence="1">Uncharacterized protein</fullName>
    </submittedName>
</protein>
<name>A0AA39DPU8_VITRO</name>
<evidence type="ECO:0000313" key="1">
    <source>
        <dbReference type="EMBL" id="KAJ9691330.1"/>
    </source>
</evidence>
<keyword evidence="2" id="KW-1185">Reference proteome</keyword>
<gene>
    <name evidence="1" type="ORF">PVL29_013490</name>
</gene>
<comment type="caution">
    <text evidence="1">The sequence shown here is derived from an EMBL/GenBank/DDBJ whole genome shotgun (WGS) entry which is preliminary data.</text>
</comment>
<accession>A0AA39DPU8</accession>